<organism evidence="2 3">
    <name type="scientific">Lentzea flaviverrucosa</name>
    <dbReference type="NCBI Taxonomy" id="200379"/>
    <lineage>
        <taxon>Bacteria</taxon>
        <taxon>Bacillati</taxon>
        <taxon>Actinomycetota</taxon>
        <taxon>Actinomycetes</taxon>
        <taxon>Pseudonocardiales</taxon>
        <taxon>Pseudonocardiaceae</taxon>
        <taxon>Lentzea</taxon>
    </lineage>
</organism>
<evidence type="ECO:0000313" key="3">
    <source>
        <dbReference type="Proteomes" id="UP000199028"/>
    </source>
</evidence>
<dbReference type="InterPro" id="IPR038468">
    <property type="entry name" value="MmpS_C"/>
</dbReference>
<protein>
    <recommendedName>
        <fullName evidence="4">MmpS family membrane protein</fullName>
    </recommendedName>
</protein>
<accession>A0A1H9CSD5</accession>
<gene>
    <name evidence="2" type="ORF">SAMN05216195_101867</name>
</gene>
<feature type="transmembrane region" description="Helical" evidence="1">
    <location>
        <begin position="25"/>
        <end position="43"/>
    </location>
</feature>
<dbReference type="EMBL" id="FOFT01000001">
    <property type="protein sequence ID" value="SEQ04041.1"/>
    <property type="molecule type" value="Genomic_DNA"/>
</dbReference>
<dbReference type="AlphaFoldDB" id="A0A1H9CSD5"/>
<evidence type="ECO:0000256" key="1">
    <source>
        <dbReference type="SAM" id="Phobius"/>
    </source>
</evidence>
<evidence type="ECO:0000313" key="2">
    <source>
        <dbReference type="EMBL" id="SEQ04041.1"/>
    </source>
</evidence>
<evidence type="ECO:0008006" key="4">
    <source>
        <dbReference type="Google" id="ProtNLM"/>
    </source>
</evidence>
<dbReference type="Gene3D" id="2.60.40.2880">
    <property type="entry name" value="MmpS1-5, C-terminal soluble domain"/>
    <property type="match status" value="1"/>
</dbReference>
<keyword evidence="1" id="KW-0472">Membrane</keyword>
<reference evidence="3" key="1">
    <citation type="submission" date="2016-10" db="EMBL/GenBank/DDBJ databases">
        <authorList>
            <person name="Varghese N."/>
            <person name="Submissions S."/>
        </authorList>
    </citation>
    <scope>NUCLEOTIDE SEQUENCE [LARGE SCALE GENOMIC DNA]</scope>
    <source>
        <strain evidence="3">CGMCC 4.578</strain>
    </source>
</reference>
<dbReference type="Proteomes" id="UP000199028">
    <property type="component" value="Unassembled WGS sequence"/>
</dbReference>
<keyword evidence="1" id="KW-0812">Transmembrane</keyword>
<proteinExistence type="predicted"/>
<sequence length="154" mass="16442">MTLGSHRRTMPAHAATTTVCPMKTLVVVLAVLALVGGGTVLLVHHHGGWTTLTGKAWAITYEVSAQPAETLVEVTYSESATRYRKETPRLVTTEKPLPWTFEVVINAGERAQVSATPKARQVLTCRILLDGVEELTSATGQPGETVSCDSVTGT</sequence>
<name>A0A1H9CSD5_9PSEU</name>
<keyword evidence="1" id="KW-1133">Transmembrane helix</keyword>
<keyword evidence="3" id="KW-1185">Reference proteome</keyword>